<reference evidence="5" key="1">
    <citation type="submission" date="2019-08" db="EMBL/GenBank/DDBJ databases">
        <authorList>
            <person name="Kucharzyk K."/>
            <person name="Murdoch R.W."/>
            <person name="Higgins S."/>
            <person name="Loffler F."/>
        </authorList>
    </citation>
    <scope>NUCLEOTIDE SEQUENCE</scope>
</reference>
<protein>
    <submittedName>
        <fullName evidence="5">Oligopeptide transport ATP-binding protein OppF</fullName>
    </submittedName>
</protein>
<evidence type="ECO:0000256" key="3">
    <source>
        <dbReference type="ARBA" id="ARBA00022840"/>
    </source>
</evidence>
<keyword evidence="2" id="KW-0547">Nucleotide-binding</keyword>
<dbReference type="InterPro" id="IPR013563">
    <property type="entry name" value="Oligopep_ABC_C"/>
</dbReference>
<organism evidence="5">
    <name type="scientific">bioreactor metagenome</name>
    <dbReference type="NCBI Taxonomy" id="1076179"/>
    <lineage>
        <taxon>unclassified sequences</taxon>
        <taxon>metagenomes</taxon>
        <taxon>ecological metagenomes</taxon>
    </lineage>
</organism>
<gene>
    <name evidence="5" type="primary">oppF_51</name>
    <name evidence="5" type="ORF">SDC9_123111</name>
</gene>
<dbReference type="Pfam" id="PF08352">
    <property type="entry name" value="oligo_HPY"/>
    <property type="match status" value="1"/>
</dbReference>
<dbReference type="GO" id="GO:0005524">
    <property type="term" value="F:ATP binding"/>
    <property type="evidence" value="ECO:0007669"/>
    <property type="project" value="UniProtKB-KW"/>
</dbReference>
<evidence type="ECO:0000313" key="5">
    <source>
        <dbReference type="EMBL" id="MPM76116.1"/>
    </source>
</evidence>
<evidence type="ECO:0000256" key="2">
    <source>
        <dbReference type="ARBA" id="ARBA00022741"/>
    </source>
</evidence>
<proteinExistence type="predicted"/>
<name>A0A645CGM5_9ZZZZ</name>
<accession>A0A645CGM5</accession>
<keyword evidence="3 5" id="KW-0067">ATP-binding</keyword>
<dbReference type="GO" id="GO:0015833">
    <property type="term" value="P:peptide transport"/>
    <property type="evidence" value="ECO:0007669"/>
    <property type="project" value="InterPro"/>
</dbReference>
<comment type="caution">
    <text evidence="5">The sequence shown here is derived from an EMBL/GenBank/DDBJ whole genome shotgun (WGS) entry which is preliminary data.</text>
</comment>
<sequence length="69" mass="7918">MIQGKMVELAPTSELFNNPLHPYTKSLLSAVPVPDPFYERNKIILDFDINTLATNGFFEEVMQGHFVYK</sequence>
<evidence type="ECO:0000259" key="4">
    <source>
        <dbReference type="Pfam" id="PF08352"/>
    </source>
</evidence>
<dbReference type="AlphaFoldDB" id="A0A645CGM5"/>
<feature type="domain" description="Oligopeptide/dipeptide ABC transporter C-terminal" evidence="4">
    <location>
        <begin position="7"/>
        <end position="39"/>
    </location>
</feature>
<keyword evidence="1" id="KW-0813">Transport</keyword>
<evidence type="ECO:0000256" key="1">
    <source>
        <dbReference type="ARBA" id="ARBA00022448"/>
    </source>
</evidence>
<dbReference type="EMBL" id="VSSQ01027076">
    <property type="protein sequence ID" value="MPM76116.1"/>
    <property type="molecule type" value="Genomic_DNA"/>
</dbReference>